<feature type="region of interest" description="Disordered" evidence="2">
    <location>
        <begin position="1"/>
        <end position="25"/>
    </location>
</feature>
<evidence type="ECO:0000256" key="2">
    <source>
        <dbReference type="SAM" id="MobiDB-lite"/>
    </source>
</evidence>
<accession>A0ABD1RLN9</accession>
<sequence>MTSSSALVQRPANSPQALPSPSPRIVCQDNVKEPVTEEALVSKIEKLVVSEPSLKVQLLAAQDDVKRVESRVMALEEARRLAETRAVLAENSIAFLNRDYDAMVIEKESWLAKANGQLVRVNEELAEVISQ</sequence>
<reference evidence="4" key="1">
    <citation type="submission" date="2024-07" db="EMBL/GenBank/DDBJ databases">
        <title>Two chromosome-level genome assemblies of Korean endemic species Abeliophyllum distichum and Forsythia ovata (Oleaceae).</title>
        <authorList>
            <person name="Jang H."/>
        </authorList>
    </citation>
    <scope>NUCLEOTIDE SEQUENCE [LARGE SCALE GENOMIC DNA]</scope>
</reference>
<name>A0ABD1RLN9_9LAMI</name>
<proteinExistence type="predicted"/>
<evidence type="ECO:0000313" key="3">
    <source>
        <dbReference type="EMBL" id="KAL2489086.1"/>
    </source>
</evidence>
<dbReference type="Proteomes" id="UP001604277">
    <property type="component" value="Unassembled WGS sequence"/>
</dbReference>
<feature type="coiled-coil region" evidence="1">
    <location>
        <begin position="58"/>
        <end position="85"/>
    </location>
</feature>
<evidence type="ECO:0000256" key="1">
    <source>
        <dbReference type="SAM" id="Coils"/>
    </source>
</evidence>
<protein>
    <submittedName>
        <fullName evidence="3">Uncharacterized protein</fullName>
    </submittedName>
</protein>
<evidence type="ECO:0000313" key="4">
    <source>
        <dbReference type="Proteomes" id="UP001604277"/>
    </source>
</evidence>
<dbReference type="AlphaFoldDB" id="A0ABD1RLN9"/>
<keyword evidence="1" id="KW-0175">Coiled coil</keyword>
<gene>
    <name evidence="3" type="ORF">Fot_42378</name>
</gene>
<organism evidence="3 4">
    <name type="scientific">Forsythia ovata</name>
    <dbReference type="NCBI Taxonomy" id="205694"/>
    <lineage>
        <taxon>Eukaryota</taxon>
        <taxon>Viridiplantae</taxon>
        <taxon>Streptophyta</taxon>
        <taxon>Embryophyta</taxon>
        <taxon>Tracheophyta</taxon>
        <taxon>Spermatophyta</taxon>
        <taxon>Magnoliopsida</taxon>
        <taxon>eudicotyledons</taxon>
        <taxon>Gunneridae</taxon>
        <taxon>Pentapetalae</taxon>
        <taxon>asterids</taxon>
        <taxon>lamiids</taxon>
        <taxon>Lamiales</taxon>
        <taxon>Oleaceae</taxon>
        <taxon>Forsythieae</taxon>
        <taxon>Forsythia</taxon>
    </lineage>
</organism>
<dbReference type="EMBL" id="JBFOLJ010000012">
    <property type="protein sequence ID" value="KAL2489086.1"/>
    <property type="molecule type" value="Genomic_DNA"/>
</dbReference>
<keyword evidence="4" id="KW-1185">Reference proteome</keyword>
<feature type="compositionally biased region" description="Polar residues" evidence="2">
    <location>
        <begin position="1"/>
        <end position="19"/>
    </location>
</feature>
<comment type="caution">
    <text evidence="3">The sequence shown here is derived from an EMBL/GenBank/DDBJ whole genome shotgun (WGS) entry which is preliminary data.</text>
</comment>